<organism evidence="9 10">
    <name type="scientific">Pontibacter locisalis</name>
    <dbReference type="NCBI Taxonomy" id="1719035"/>
    <lineage>
        <taxon>Bacteria</taxon>
        <taxon>Pseudomonadati</taxon>
        <taxon>Bacteroidota</taxon>
        <taxon>Cytophagia</taxon>
        <taxon>Cytophagales</taxon>
        <taxon>Hymenobacteraceae</taxon>
        <taxon>Pontibacter</taxon>
    </lineage>
</organism>
<feature type="signal peptide" evidence="6">
    <location>
        <begin position="1"/>
        <end position="21"/>
    </location>
</feature>
<gene>
    <name evidence="9" type="ORF">ACFSRY_07630</name>
</gene>
<dbReference type="InterPro" id="IPR012944">
    <property type="entry name" value="SusD_RagB_dom"/>
</dbReference>
<keyword evidence="10" id="KW-1185">Reference proteome</keyword>
<comment type="caution">
    <text evidence="9">The sequence shown here is derived from an EMBL/GenBank/DDBJ whole genome shotgun (WGS) entry which is preliminary data.</text>
</comment>
<evidence type="ECO:0000256" key="4">
    <source>
        <dbReference type="ARBA" id="ARBA00023136"/>
    </source>
</evidence>
<dbReference type="InterPro" id="IPR033985">
    <property type="entry name" value="SusD-like_N"/>
</dbReference>
<dbReference type="PROSITE" id="PS51257">
    <property type="entry name" value="PROKAR_LIPOPROTEIN"/>
    <property type="match status" value="1"/>
</dbReference>
<evidence type="ECO:0000256" key="1">
    <source>
        <dbReference type="ARBA" id="ARBA00004442"/>
    </source>
</evidence>
<protein>
    <submittedName>
        <fullName evidence="9">RagB/SusD family nutrient uptake outer membrane protein</fullName>
    </submittedName>
</protein>
<evidence type="ECO:0000313" key="9">
    <source>
        <dbReference type="EMBL" id="MFD2513733.1"/>
    </source>
</evidence>
<dbReference type="Pfam" id="PF07980">
    <property type="entry name" value="SusD_RagB"/>
    <property type="match status" value="1"/>
</dbReference>
<dbReference type="SUPFAM" id="SSF48452">
    <property type="entry name" value="TPR-like"/>
    <property type="match status" value="1"/>
</dbReference>
<feature type="chain" id="PRO_5045772874" evidence="6">
    <location>
        <begin position="22"/>
        <end position="536"/>
    </location>
</feature>
<evidence type="ECO:0000259" key="7">
    <source>
        <dbReference type="Pfam" id="PF07980"/>
    </source>
</evidence>
<dbReference type="Pfam" id="PF14322">
    <property type="entry name" value="SusD-like_3"/>
    <property type="match status" value="1"/>
</dbReference>
<feature type="domain" description="RagB/SusD" evidence="7">
    <location>
        <begin position="371"/>
        <end position="536"/>
    </location>
</feature>
<evidence type="ECO:0000256" key="5">
    <source>
        <dbReference type="ARBA" id="ARBA00023237"/>
    </source>
</evidence>
<evidence type="ECO:0000256" key="2">
    <source>
        <dbReference type="ARBA" id="ARBA00006275"/>
    </source>
</evidence>
<keyword evidence="4" id="KW-0472">Membrane</keyword>
<comment type="similarity">
    <text evidence="2">Belongs to the SusD family.</text>
</comment>
<accession>A0ABW5IK21</accession>
<proteinExistence type="inferred from homology"/>
<feature type="domain" description="SusD-like N-terminal" evidence="8">
    <location>
        <begin position="106"/>
        <end position="258"/>
    </location>
</feature>
<sequence length="536" mass="58244">MKNKFFANNRLRLAVTVPALALSLMFSSCDKEVTDLQPYDRLTEATAFETPERAELAMAGVYDAAQSGFYLGGAVRGYPFGAASIEQGDMRGEDMLNVATFYAITYGATYNASSANNQYMWETLYGLINKANVVIEGVQAAATRGVITAEKAKTFEAESRFLRALAHHELLVHFARPYKHTADASHAGVPYRTVAVNTPARIEEVKVHGRNTVKESYDKLIEDLTFAEANLPETRAGSLKISRATKGAAIALKTRVLLHKGDYAGVITEGNKIISTAAPFTSPIGSYKLESQPDVPFASYANNKESVFSIENSSTDNAGVNGGLPAMYGVSPARGLVAISPIIYNASFWKANDLRRTLLTTNNGRAFYLTKYRDAATNSDYAPLMRYSEVLLNVAEAIARTTTGADARAVDLLNAVRNRSVTTVADQFTAASFATSNDLIQAILNERRIEFLGEGRRWSDIHRLAKDPVFSTGGVPAKVAYTNTKFVTWAAASGTVDAATLKIAAVPYDDYRFVWPLPITEVNANPVLAAQQNPGY</sequence>
<dbReference type="CDD" id="cd08977">
    <property type="entry name" value="SusD"/>
    <property type="match status" value="1"/>
</dbReference>
<evidence type="ECO:0000256" key="6">
    <source>
        <dbReference type="SAM" id="SignalP"/>
    </source>
</evidence>
<reference evidence="10" key="1">
    <citation type="journal article" date="2019" name="Int. J. Syst. Evol. Microbiol.">
        <title>The Global Catalogue of Microorganisms (GCM) 10K type strain sequencing project: providing services to taxonomists for standard genome sequencing and annotation.</title>
        <authorList>
            <consortium name="The Broad Institute Genomics Platform"/>
            <consortium name="The Broad Institute Genome Sequencing Center for Infectious Disease"/>
            <person name="Wu L."/>
            <person name="Ma J."/>
        </authorList>
    </citation>
    <scope>NUCLEOTIDE SEQUENCE [LARGE SCALE GENOMIC DNA]</scope>
    <source>
        <strain evidence="10">KCTC 42498</strain>
    </source>
</reference>
<dbReference type="InterPro" id="IPR011990">
    <property type="entry name" value="TPR-like_helical_dom_sf"/>
</dbReference>
<evidence type="ECO:0000313" key="10">
    <source>
        <dbReference type="Proteomes" id="UP001597544"/>
    </source>
</evidence>
<keyword evidence="3 6" id="KW-0732">Signal</keyword>
<dbReference type="RefSeq" id="WP_377504867.1">
    <property type="nucleotide sequence ID" value="NZ_JBHULU010000010.1"/>
</dbReference>
<evidence type="ECO:0000259" key="8">
    <source>
        <dbReference type="Pfam" id="PF14322"/>
    </source>
</evidence>
<evidence type="ECO:0000256" key="3">
    <source>
        <dbReference type="ARBA" id="ARBA00022729"/>
    </source>
</evidence>
<comment type="subcellular location">
    <subcellularLocation>
        <location evidence="1">Cell outer membrane</location>
    </subcellularLocation>
</comment>
<dbReference type="Proteomes" id="UP001597544">
    <property type="component" value="Unassembled WGS sequence"/>
</dbReference>
<keyword evidence="5" id="KW-0998">Cell outer membrane</keyword>
<name>A0ABW5IK21_9BACT</name>
<dbReference type="EMBL" id="JBHULU010000010">
    <property type="protein sequence ID" value="MFD2513733.1"/>
    <property type="molecule type" value="Genomic_DNA"/>
</dbReference>
<dbReference type="Gene3D" id="1.25.40.390">
    <property type="match status" value="1"/>
</dbReference>